<comment type="caution">
    <text evidence="2">The sequence shown here is derived from an EMBL/GenBank/DDBJ whole genome shotgun (WGS) entry which is preliminary data.</text>
</comment>
<dbReference type="AlphaFoldDB" id="A0A6I4VYQ2"/>
<evidence type="ECO:0000256" key="1">
    <source>
        <dbReference type="SAM" id="MobiDB-lite"/>
    </source>
</evidence>
<dbReference type="Proteomes" id="UP000430692">
    <property type="component" value="Unassembled WGS sequence"/>
</dbReference>
<gene>
    <name evidence="2" type="ORF">GSM42_19660</name>
</gene>
<dbReference type="EMBL" id="WUUL01000022">
    <property type="protein sequence ID" value="MXQ55901.1"/>
    <property type="molecule type" value="Genomic_DNA"/>
</dbReference>
<feature type="compositionally biased region" description="Basic and acidic residues" evidence="1">
    <location>
        <begin position="20"/>
        <end position="35"/>
    </location>
</feature>
<evidence type="ECO:0000313" key="2">
    <source>
        <dbReference type="EMBL" id="MXQ55901.1"/>
    </source>
</evidence>
<organism evidence="2 3">
    <name type="scientific">Shimazuella alba</name>
    <dbReference type="NCBI Taxonomy" id="2690964"/>
    <lineage>
        <taxon>Bacteria</taxon>
        <taxon>Bacillati</taxon>
        <taxon>Bacillota</taxon>
        <taxon>Bacilli</taxon>
        <taxon>Bacillales</taxon>
        <taxon>Thermoactinomycetaceae</taxon>
        <taxon>Shimazuella</taxon>
    </lineage>
</organism>
<evidence type="ECO:0000313" key="3">
    <source>
        <dbReference type="Proteomes" id="UP000430692"/>
    </source>
</evidence>
<keyword evidence="3" id="KW-1185">Reference proteome</keyword>
<protein>
    <submittedName>
        <fullName evidence="2">Uncharacterized protein</fullName>
    </submittedName>
</protein>
<dbReference type="RefSeq" id="WP_160803258.1">
    <property type="nucleotide sequence ID" value="NZ_WUUL01000022.1"/>
</dbReference>
<proteinExistence type="predicted"/>
<sequence length="128" mass="14334">MCTTKKGGTPANNITSIHNQYHDDDERKRKTPGDKRKIHKDYHKGCDDVYDDGASIVLCTISYTFLAFVFHSDDTFSCDDTYDVTFLDHMVVDAVVYNDALVVDMVVDTAVDVVVDTVVDMVVFVLVS</sequence>
<feature type="compositionally biased region" description="Polar residues" evidence="1">
    <location>
        <begin position="10"/>
        <end position="19"/>
    </location>
</feature>
<name>A0A6I4VYQ2_9BACL</name>
<accession>A0A6I4VYQ2</accession>
<reference evidence="2 3" key="1">
    <citation type="submission" date="2019-12" db="EMBL/GenBank/DDBJ databases">
        <title>Whole-genome analyses of novel actinobacteria.</title>
        <authorList>
            <person name="Sahin N."/>
            <person name="Saygin H."/>
        </authorList>
    </citation>
    <scope>NUCLEOTIDE SEQUENCE [LARGE SCALE GENOMIC DNA]</scope>
    <source>
        <strain evidence="2 3">KC615</strain>
    </source>
</reference>
<feature type="region of interest" description="Disordered" evidence="1">
    <location>
        <begin position="1"/>
        <end position="36"/>
    </location>
</feature>